<evidence type="ECO:0000313" key="1">
    <source>
        <dbReference type="EMBL" id="KAJ8001917.1"/>
    </source>
</evidence>
<protein>
    <submittedName>
        <fullName evidence="1">Uncharacterized protein</fullName>
    </submittedName>
</protein>
<proteinExistence type="predicted"/>
<evidence type="ECO:0000313" key="2">
    <source>
        <dbReference type="Proteomes" id="UP001157502"/>
    </source>
</evidence>
<dbReference type="EMBL" id="CM055741">
    <property type="protein sequence ID" value="KAJ8001917.1"/>
    <property type="molecule type" value="Genomic_DNA"/>
</dbReference>
<name>A0ACC2GEE0_DALPE</name>
<accession>A0ACC2GEE0</accession>
<keyword evidence="2" id="KW-1185">Reference proteome</keyword>
<gene>
    <name evidence="1" type="ORF">DPEC_G00174390</name>
</gene>
<dbReference type="Proteomes" id="UP001157502">
    <property type="component" value="Chromosome 14"/>
</dbReference>
<organism evidence="1 2">
    <name type="scientific">Dallia pectoralis</name>
    <name type="common">Alaska blackfish</name>
    <dbReference type="NCBI Taxonomy" id="75939"/>
    <lineage>
        <taxon>Eukaryota</taxon>
        <taxon>Metazoa</taxon>
        <taxon>Chordata</taxon>
        <taxon>Craniata</taxon>
        <taxon>Vertebrata</taxon>
        <taxon>Euteleostomi</taxon>
        <taxon>Actinopterygii</taxon>
        <taxon>Neopterygii</taxon>
        <taxon>Teleostei</taxon>
        <taxon>Protacanthopterygii</taxon>
        <taxon>Esociformes</taxon>
        <taxon>Umbridae</taxon>
        <taxon>Dallia</taxon>
    </lineage>
</organism>
<reference evidence="1" key="1">
    <citation type="submission" date="2021-05" db="EMBL/GenBank/DDBJ databases">
        <authorList>
            <person name="Pan Q."/>
            <person name="Jouanno E."/>
            <person name="Zahm M."/>
            <person name="Klopp C."/>
            <person name="Cabau C."/>
            <person name="Louis A."/>
            <person name="Berthelot C."/>
            <person name="Parey E."/>
            <person name="Roest Crollius H."/>
            <person name="Montfort J."/>
            <person name="Robinson-Rechavi M."/>
            <person name="Bouchez O."/>
            <person name="Lampietro C."/>
            <person name="Lopez Roques C."/>
            <person name="Donnadieu C."/>
            <person name="Postlethwait J."/>
            <person name="Bobe J."/>
            <person name="Dillon D."/>
            <person name="Chandos A."/>
            <person name="von Hippel F."/>
            <person name="Guiguen Y."/>
        </authorList>
    </citation>
    <scope>NUCLEOTIDE SEQUENCE</scope>
    <source>
        <strain evidence="1">YG-Jan2019</strain>
    </source>
</reference>
<sequence>MRQARVDTARLFSRLQKSRPPPPVGFVSPGFSETDGERGVTASSGILPSFMEHNEEGGNFSHLTIQLTFCLNFMTCPRDNMAARITGDEKNRKSCVEPRLIHVYSEQAYGIVAVWMIRGRETTGVL</sequence>
<comment type="caution">
    <text evidence="1">The sequence shown here is derived from an EMBL/GenBank/DDBJ whole genome shotgun (WGS) entry which is preliminary data.</text>
</comment>